<accession>A0ACB9ZV94</accession>
<name>A0ACB9ZV94_CATRO</name>
<dbReference type="EMBL" id="CM044708">
    <property type="protein sequence ID" value="KAI5651181.1"/>
    <property type="molecule type" value="Genomic_DNA"/>
</dbReference>
<gene>
    <name evidence="1" type="ORF">M9H77_37186</name>
</gene>
<protein>
    <submittedName>
        <fullName evidence="1">Uncharacterized protein</fullName>
    </submittedName>
</protein>
<proteinExistence type="predicted"/>
<dbReference type="Proteomes" id="UP001060085">
    <property type="component" value="Linkage Group LG08"/>
</dbReference>
<comment type="caution">
    <text evidence="1">The sequence shown here is derived from an EMBL/GenBank/DDBJ whole genome shotgun (WGS) entry which is preliminary data.</text>
</comment>
<evidence type="ECO:0000313" key="2">
    <source>
        <dbReference type="Proteomes" id="UP001060085"/>
    </source>
</evidence>
<keyword evidence="2" id="KW-1185">Reference proteome</keyword>
<organism evidence="1 2">
    <name type="scientific">Catharanthus roseus</name>
    <name type="common">Madagascar periwinkle</name>
    <name type="synonym">Vinca rosea</name>
    <dbReference type="NCBI Taxonomy" id="4058"/>
    <lineage>
        <taxon>Eukaryota</taxon>
        <taxon>Viridiplantae</taxon>
        <taxon>Streptophyta</taxon>
        <taxon>Embryophyta</taxon>
        <taxon>Tracheophyta</taxon>
        <taxon>Spermatophyta</taxon>
        <taxon>Magnoliopsida</taxon>
        <taxon>eudicotyledons</taxon>
        <taxon>Gunneridae</taxon>
        <taxon>Pentapetalae</taxon>
        <taxon>asterids</taxon>
        <taxon>lamiids</taxon>
        <taxon>Gentianales</taxon>
        <taxon>Apocynaceae</taxon>
        <taxon>Rauvolfioideae</taxon>
        <taxon>Vinceae</taxon>
        <taxon>Catharanthinae</taxon>
        <taxon>Catharanthus</taxon>
    </lineage>
</organism>
<sequence length="203" mass="22996">MASDESRFFKENNQAKYAQANKPKNIKISLVGHENGLSNAAQNIISSPERVELKKDYVFLLRRLLSFLNLCLFIFLFLFFFTLSAQIVLDSSETSLRISSSINPVEEIGFRNKLAEKLGKNRVRLKLEFFVPDGSREEFSAGLFSDSNKWANADDVCNGGGSCRICLFSNGMIFLAGWHWLLRNLGNTEDAILIRFTELTLQP</sequence>
<evidence type="ECO:0000313" key="1">
    <source>
        <dbReference type="EMBL" id="KAI5651181.1"/>
    </source>
</evidence>
<reference evidence="2" key="1">
    <citation type="journal article" date="2023" name="Nat. Plants">
        <title>Single-cell RNA sequencing provides a high-resolution roadmap for understanding the multicellular compartmentation of specialized metabolism.</title>
        <authorList>
            <person name="Sun S."/>
            <person name="Shen X."/>
            <person name="Li Y."/>
            <person name="Li Y."/>
            <person name="Wang S."/>
            <person name="Li R."/>
            <person name="Zhang H."/>
            <person name="Shen G."/>
            <person name="Guo B."/>
            <person name="Wei J."/>
            <person name="Xu J."/>
            <person name="St-Pierre B."/>
            <person name="Chen S."/>
            <person name="Sun C."/>
        </authorList>
    </citation>
    <scope>NUCLEOTIDE SEQUENCE [LARGE SCALE GENOMIC DNA]</scope>
</reference>